<reference evidence="1" key="1">
    <citation type="submission" date="2017-07" db="EMBL/GenBank/DDBJ databases">
        <authorList>
            <person name="Mikheyev A."/>
            <person name="Grau M."/>
        </authorList>
    </citation>
    <scope>NUCLEOTIDE SEQUENCE</scope>
    <source>
        <tissue evidence="1">Venom_gland</tissue>
    </source>
</reference>
<protein>
    <submittedName>
        <fullName evidence="1">Uncharacterized protein</fullName>
    </submittedName>
</protein>
<organism evidence="1">
    <name type="scientific">Micrurus paraensis</name>
    <dbReference type="NCBI Taxonomy" id="1970185"/>
    <lineage>
        <taxon>Eukaryota</taxon>
        <taxon>Metazoa</taxon>
        <taxon>Chordata</taxon>
        <taxon>Craniata</taxon>
        <taxon>Vertebrata</taxon>
        <taxon>Euteleostomi</taxon>
        <taxon>Lepidosauria</taxon>
        <taxon>Squamata</taxon>
        <taxon>Bifurcata</taxon>
        <taxon>Unidentata</taxon>
        <taxon>Episquamata</taxon>
        <taxon>Toxicofera</taxon>
        <taxon>Serpentes</taxon>
        <taxon>Colubroidea</taxon>
        <taxon>Elapidae</taxon>
        <taxon>Elapinae</taxon>
        <taxon>Micrurus</taxon>
    </lineage>
</organism>
<accession>A0A2D4K3E7</accession>
<name>A0A2D4K3E7_9SAUR</name>
<dbReference type="EMBL" id="IACL01031334">
    <property type="protein sequence ID" value="LAB03260.1"/>
    <property type="molecule type" value="Transcribed_RNA"/>
</dbReference>
<sequence>MLGSVSMYQIENSEIDQVMNKVIGMNISDNASNVNEILMFSVGVRIKGTEDSVSSLWLSEELRGAKLIRNMSISLFLTSFMWVCGRIMVRVMDRITVMVIVGIIRLMFYHLDLHQGFWCLRPVEYYYPLVERAG</sequence>
<proteinExistence type="predicted"/>
<evidence type="ECO:0000313" key="1">
    <source>
        <dbReference type="EMBL" id="LAB03260.1"/>
    </source>
</evidence>
<dbReference type="AlphaFoldDB" id="A0A2D4K3E7"/>
<reference evidence="1" key="2">
    <citation type="submission" date="2017-11" db="EMBL/GenBank/DDBJ databases">
        <title>Coralsnake Venomics: Analyses of Venom Gland Transcriptomes and Proteomes of Six Brazilian Taxa.</title>
        <authorList>
            <person name="Aird S.D."/>
            <person name="Jorge da Silva N."/>
            <person name="Qiu L."/>
            <person name="Villar-Briones A."/>
            <person name="Aparecida-Saddi V."/>
            <person name="Campos-Telles M.P."/>
            <person name="Grau M."/>
            <person name="Mikheyev A.S."/>
        </authorList>
    </citation>
    <scope>NUCLEOTIDE SEQUENCE</scope>
    <source>
        <tissue evidence="1">Venom_gland</tissue>
    </source>
</reference>